<comment type="subcellular location">
    <subcellularLocation>
        <location evidence="1">Cell membrane</location>
        <topology evidence="1">Multi-pass membrane protein</topology>
    </subcellularLocation>
</comment>
<dbReference type="RefSeq" id="WP_111145472.1">
    <property type="nucleotide sequence ID" value="NZ_QKRB01000031.1"/>
</dbReference>
<dbReference type="Proteomes" id="UP000249522">
    <property type="component" value="Unassembled WGS sequence"/>
</dbReference>
<dbReference type="CDD" id="cd18774">
    <property type="entry name" value="PDC2_HK_sensor"/>
    <property type="match status" value="1"/>
</dbReference>
<dbReference type="SUPFAM" id="SSF58104">
    <property type="entry name" value="Methyl-accepting chemotaxis protein (MCP) signaling domain"/>
    <property type="match status" value="1"/>
</dbReference>
<dbReference type="Gene3D" id="6.10.340.10">
    <property type="match status" value="1"/>
</dbReference>
<protein>
    <submittedName>
        <fullName evidence="14">Methyl-accepting chemotaxis protein</fullName>
    </submittedName>
</protein>
<dbReference type="PANTHER" id="PTHR32089">
    <property type="entry name" value="METHYL-ACCEPTING CHEMOTAXIS PROTEIN MCPB"/>
    <property type="match status" value="1"/>
</dbReference>
<keyword evidence="6 11" id="KW-0472">Membrane</keyword>
<feature type="transmembrane region" description="Helical" evidence="11">
    <location>
        <begin position="303"/>
        <end position="322"/>
    </location>
</feature>
<keyword evidence="5 11" id="KW-1133">Transmembrane helix</keyword>
<dbReference type="GO" id="GO:0007165">
    <property type="term" value="P:signal transduction"/>
    <property type="evidence" value="ECO:0007669"/>
    <property type="project" value="UniProtKB-KW"/>
</dbReference>
<evidence type="ECO:0000256" key="10">
    <source>
        <dbReference type="SAM" id="Coils"/>
    </source>
</evidence>
<evidence type="ECO:0000256" key="9">
    <source>
        <dbReference type="PROSITE-ProRule" id="PRU00284"/>
    </source>
</evidence>
<evidence type="ECO:0000256" key="8">
    <source>
        <dbReference type="ARBA" id="ARBA00029447"/>
    </source>
</evidence>
<dbReference type="CDD" id="cd06225">
    <property type="entry name" value="HAMP"/>
    <property type="match status" value="1"/>
</dbReference>
<feature type="domain" description="HAMP" evidence="13">
    <location>
        <begin position="324"/>
        <end position="376"/>
    </location>
</feature>
<dbReference type="SMART" id="SM00304">
    <property type="entry name" value="HAMP"/>
    <property type="match status" value="1"/>
</dbReference>
<dbReference type="Pfam" id="PF00672">
    <property type="entry name" value="HAMP"/>
    <property type="match status" value="1"/>
</dbReference>
<evidence type="ECO:0000256" key="7">
    <source>
        <dbReference type="ARBA" id="ARBA00023224"/>
    </source>
</evidence>
<evidence type="ECO:0000256" key="1">
    <source>
        <dbReference type="ARBA" id="ARBA00004651"/>
    </source>
</evidence>
<evidence type="ECO:0000259" key="12">
    <source>
        <dbReference type="PROSITE" id="PS50111"/>
    </source>
</evidence>
<keyword evidence="7 9" id="KW-0807">Transducer</keyword>
<evidence type="ECO:0000256" key="2">
    <source>
        <dbReference type="ARBA" id="ARBA00022475"/>
    </source>
</evidence>
<evidence type="ECO:0000256" key="4">
    <source>
        <dbReference type="ARBA" id="ARBA00022692"/>
    </source>
</evidence>
<evidence type="ECO:0000256" key="3">
    <source>
        <dbReference type="ARBA" id="ARBA00022500"/>
    </source>
</evidence>
<comment type="caution">
    <text evidence="14">The sequence shown here is derived from an EMBL/GenBank/DDBJ whole genome shotgun (WGS) entry which is preliminary data.</text>
</comment>
<feature type="coiled-coil region" evidence="10">
    <location>
        <begin position="599"/>
        <end position="633"/>
    </location>
</feature>
<keyword evidence="15" id="KW-1185">Reference proteome</keyword>
<sequence length="681" mass="74647">MLNKWSDKLALKNVSLKVKLPILISLLVSSILAGTSGFVYQFGSDVIMKETRAELESNAARIGESMWTAIQLQEQSTYLMASNDMFQKLITEKETMTDEEFYSADSLYFNLSQNYLKAALAGTKGIKSFVVLDAAGTVVSTTDEVMLNKSLAEREYFQEAMKGSSYISDAIIAKSTGELLVVFSLPIKDAQGNVLGVFTSSITTDYFTEKLQGIKINDEGNVEILSRTGVYLFHSVNKDMVGSKVEGIEDFLAQRAGDKLLQGNLELPGTLIYYAKVPKADFVVSIIDPVSDVMEPIYMMRDFLIIITLVAMLIAIGIGLLISRSITSPIIRLSKLFKQMASGDLTVVADGKYRSEFKDLADSFNTMAAQNKQLITSMNDSILVLNTSTNELDASAKQTSTSITETTTTTTEIARAIETQSQDTEQIADKFQGFGDQFGSLREKTETIKEQARSIVEVFHQSRPVIDNLSHIKSRNEEEVQKISNITGKLMQSSTSIGNITGAIAEIANQTNLLALNASIEAARAGEHGKGFAVVATEIRKLAEQSSKQSQEINGIIAQNLTFVTENNVSVAEIQSISNLQDEYVEQTKAAFLTIYNNVTQIAEQIREMADRVMEMEQDKDEVLESAQNLSATGEEVSASVEEVTATMQEQAAMVQQLAGLVETIDSLTKELAQAASKFKV</sequence>
<dbReference type="InterPro" id="IPR003660">
    <property type="entry name" value="HAMP_dom"/>
</dbReference>
<accession>A0A2W1LRN2</accession>
<keyword evidence="10" id="KW-0175">Coiled coil</keyword>
<feature type="domain" description="Methyl-accepting transducer" evidence="12">
    <location>
        <begin position="395"/>
        <end position="645"/>
    </location>
</feature>
<dbReference type="GO" id="GO:0006935">
    <property type="term" value="P:chemotaxis"/>
    <property type="evidence" value="ECO:0007669"/>
    <property type="project" value="UniProtKB-KW"/>
</dbReference>
<dbReference type="Pfam" id="PF02743">
    <property type="entry name" value="dCache_1"/>
    <property type="match status" value="1"/>
</dbReference>
<keyword evidence="2" id="KW-1003">Cell membrane</keyword>
<dbReference type="Gene3D" id="3.30.450.20">
    <property type="entry name" value="PAS domain"/>
    <property type="match status" value="1"/>
</dbReference>
<dbReference type="Pfam" id="PF00015">
    <property type="entry name" value="MCPsignal"/>
    <property type="match status" value="1"/>
</dbReference>
<keyword evidence="3" id="KW-0145">Chemotaxis</keyword>
<comment type="similarity">
    <text evidence="8">Belongs to the methyl-accepting chemotaxis (MCP) protein family.</text>
</comment>
<reference evidence="14 15" key="1">
    <citation type="submission" date="2018-06" db="EMBL/GenBank/DDBJ databases">
        <title>Paenibacillus imtechensis sp. nov.</title>
        <authorList>
            <person name="Pinnaka A.K."/>
            <person name="Singh H."/>
            <person name="Kaur M."/>
        </authorList>
    </citation>
    <scope>NUCLEOTIDE SEQUENCE [LARGE SCALE GENOMIC DNA]</scope>
    <source>
        <strain evidence="14 15">SMB1</strain>
    </source>
</reference>
<feature type="transmembrane region" description="Helical" evidence="11">
    <location>
        <begin position="20"/>
        <end position="42"/>
    </location>
</feature>
<dbReference type="InterPro" id="IPR029151">
    <property type="entry name" value="Sensor-like_sf"/>
</dbReference>
<dbReference type="GO" id="GO:0005886">
    <property type="term" value="C:plasma membrane"/>
    <property type="evidence" value="ECO:0007669"/>
    <property type="project" value="UniProtKB-SubCell"/>
</dbReference>
<evidence type="ECO:0000313" key="15">
    <source>
        <dbReference type="Proteomes" id="UP000249522"/>
    </source>
</evidence>
<dbReference type="SMART" id="SM00283">
    <property type="entry name" value="MA"/>
    <property type="match status" value="1"/>
</dbReference>
<dbReference type="OrthoDB" id="243053at2"/>
<dbReference type="SUPFAM" id="SSF103190">
    <property type="entry name" value="Sensory domain-like"/>
    <property type="match status" value="1"/>
</dbReference>
<dbReference type="InterPro" id="IPR004089">
    <property type="entry name" value="MCPsignal_dom"/>
</dbReference>
<evidence type="ECO:0000256" key="6">
    <source>
        <dbReference type="ARBA" id="ARBA00023136"/>
    </source>
</evidence>
<dbReference type="InterPro" id="IPR033479">
    <property type="entry name" value="dCache_1"/>
</dbReference>
<proteinExistence type="inferred from homology"/>
<evidence type="ECO:0000256" key="11">
    <source>
        <dbReference type="SAM" id="Phobius"/>
    </source>
</evidence>
<dbReference type="CDD" id="cd12914">
    <property type="entry name" value="PDC1_DGC_like"/>
    <property type="match status" value="1"/>
</dbReference>
<organism evidence="14 15">
    <name type="scientific">Paenibacillus sambharensis</name>
    <dbReference type="NCBI Taxonomy" id="1803190"/>
    <lineage>
        <taxon>Bacteria</taxon>
        <taxon>Bacillati</taxon>
        <taxon>Bacillota</taxon>
        <taxon>Bacilli</taxon>
        <taxon>Bacillales</taxon>
        <taxon>Paenibacillaceae</taxon>
        <taxon>Paenibacillus</taxon>
    </lineage>
</organism>
<dbReference type="PROSITE" id="PS50111">
    <property type="entry name" value="CHEMOTAXIS_TRANSDUC_2"/>
    <property type="match status" value="1"/>
</dbReference>
<dbReference type="Gene3D" id="1.10.287.950">
    <property type="entry name" value="Methyl-accepting chemotaxis protein"/>
    <property type="match status" value="1"/>
</dbReference>
<evidence type="ECO:0000313" key="14">
    <source>
        <dbReference type="EMBL" id="PZD97144.1"/>
    </source>
</evidence>
<dbReference type="PANTHER" id="PTHR32089:SF112">
    <property type="entry name" value="LYSOZYME-LIKE PROTEIN-RELATED"/>
    <property type="match status" value="1"/>
</dbReference>
<dbReference type="PROSITE" id="PS50885">
    <property type="entry name" value="HAMP"/>
    <property type="match status" value="1"/>
</dbReference>
<dbReference type="AlphaFoldDB" id="A0A2W1LRN2"/>
<gene>
    <name evidence="14" type="ORF">DNH61_04455</name>
</gene>
<evidence type="ECO:0000259" key="13">
    <source>
        <dbReference type="PROSITE" id="PS50885"/>
    </source>
</evidence>
<dbReference type="EMBL" id="QKRB01000031">
    <property type="protein sequence ID" value="PZD97144.1"/>
    <property type="molecule type" value="Genomic_DNA"/>
</dbReference>
<evidence type="ECO:0000256" key="5">
    <source>
        <dbReference type="ARBA" id="ARBA00022989"/>
    </source>
</evidence>
<keyword evidence="4 11" id="KW-0812">Transmembrane</keyword>
<name>A0A2W1LRN2_9BACL</name>